<organism evidence="2 3">
    <name type="scientific">Tilletia horrida</name>
    <dbReference type="NCBI Taxonomy" id="155126"/>
    <lineage>
        <taxon>Eukaryota</taxon>
        <taxon>Fungi</taxon>
        <taxon>Dikarya</taxon>
        <taxon>Basidiomycota</taxon>
        <taxon>Ustilaginomycotina</taxon>
        <taxon>Exobasidiomycetes</taxon>
        <taxon>Tilletiales</taxon>
        <taxon>Tilletiaceae</taxon>
        <taxon>Tilletia</taxon>
    </lineage>
</organism>
<name>A0AAN6GCR0_9BASI</name>
<feature type="region of interest" description="Disordered" evidence="1">
    <location>
        <begin position="345"/>
        <end position="372"/>
    </location>
</feature>
<evidence type="ECO:0000256" key="1">
    <source>
        <dbReference type="SAM" id="MobiDB-lite"/>
    </source>
</evidence>
<sequence>MSKLFDKLQAKIDDHLGKRDADKPAAATESDTLGHSRHGVPQFVMKHVDKYIDAMRPTLVPLLTHEIDRFQSKTIDSLEEHMSQAFKSIFEGKYATFKSSKAIAGLKTRDANDVYSSHEEPGVPDDYGQRSTPFLDIPELTDDLNLDFDFDPLQHASPDARRALEVGEARRKSEWDTQRREGDIFSIALQTVSKFAEATQGQMGLGAEVADMDGLPPTETRGSSFGSSGSGTAVTDRGFDLSDEIRDKFKQLKSNFRSVADEVANARSHPEEKARAVAPDLKAQIADVLRKTHTPLAEQMITIALTQLKRWLRGHISTRELIGDTASNDIHEALSNLSHMFKSKVKLGGSSSSPSSGSRSLPAPTADNDEDEANELDEVVRQRGETEEAKVHGVAGVLSRKLSSGLTRVRTETRNDFQQILSTIERTLFEMLPDAIRGPLSKVFGGNPFDDSVPQATRDAATSSSRGASFLKELFDVRDALRNLIEKIQLALRRRVLEVIGGGHRLLERLCWGHVQSTVVASVRKYVPKVQVDIEDEEAKANAAKVQQGQGQGQGQSGSGAPPPVPVHDGRPPASLSSGEAASYWAGDHRSTTATTYAPTWSGTQEGPNLSMPQPQPQPPASQQISQATGSAASYYSGEHH</sequence>
<protein>
    <submittedName>
        <fullName evidence="2">Uncharacterized protein</fullName>
    </submittedName>
</protein>
<evidence type="ECO:0000313" key="2">
    <source>
        <dbReference type="EMBL" id="KAK0533591.1"/>
    </source>
</evidence>
<feature type="compositionally biased region" description="Low complexity" evidence="1">
    <location>
        <begin position="346"/>
        <end position="360"/>
    </location>
</feature>
<proteinExistence type="predicted"/>
<feature type="compositionally biased region" description="Polar residues" evidence="1">
    <location>
        <begin position="592"/>
        <end position="612"/>
    </location>
</feature>
<feature type="region of interest" description="Disordered" evidence="1">
    <location>
        <begin position="541"/>
        <end position="641"/>
    </location>
</feature>
<dbReference type="AlphaFoldDB" id="A0AAN6GCR0"/>
<comment type="caution">
    <text evidence="2">The sequence shown here is derived from an EMBL/GenBank/DDBJ whole genome shotgun (WGS) entry which is preliminary data.</text>
</comment>
<dbReference type="EMBL" id="JAPDMQ010000134">
    <property type="protein sequence ID" value="KAK0533591.1"/>
    <property type="molecule type" value="Genomic_DNA"/>
</dbReference>
<keyword evidence="3" id="KW-1185">Reference proteome</keyword>
<accession>A0AAN6GCR0</accession>
<evidence type="ECO:0000313" key="3">
    <source>
        <dbReference type="Proteomes" id="UP001176521"/>
    </source>
</evidence>
<feature type="region of interest" description="Disordered" evidence="1">
    <location>
        <begin position="16"/>
        <end position="38"/>
    </location>
</feature>
<gene>
    <name evidence="2" type="ORF">OC842_002921</name>
</gene>
<dbReference type="Proteomes" id="UP001176521">
    <property type="component" value="Unassembled WGS sequence"/>
</dbReference>
<reference evidence="2" key="1">
    <citation type="journal article" date="2023" name="PhytoFront">
        <title>Draft Genome Resources of Seven Strains of Tilletia horrida, Causal Agent of Kernel Smut of Rice.</title>
        <authorList>
            <person name="Khanal S."/>
            <person name="Antony Babu S."/>
            <person name="Zhou X.G."/>
        </authorList>
    </citation>
    <scope>NUCLEOTIDE SEQUENCE</scope>
    <source>
        <strain evidence="2">TX3</strain>
    </source>
</reference>